<dbReference type="InterPro" id="IPR006311">
    <property type="entry name" value="TAT_signal"/>
</dbReference>
<evidence type="ECO:0000313" key="1">
    <source>
        <dbReference type="EMBL" id="BAL95257.1"/>
    </source>
</evidence>
<dbReference type="PATRIC" id="fig|983917.3.peg.1849"/>
<dbReference type="KEGG" id="rge:RGE_19160"/>
<dbReference type="Gene3D" id="3.30.70.2060">
    <property type="match status" value="1"/>
</dbReference>
<dbReference type="eggNOG" id="COG4314">
    <property type="taxonomic scope" value="Bacteria"/>
</dbReference>
<dbReference type="PANTHER" id="PTHR41247:SF1">
    <property type="entry name" value="HTH-TYPE TRANSCRIPTIONAL REPRESSOR YCNK"/>
    <property type="match status" value="1"/>
</dbReference>
<sequence>MTESTLQTAVTRRRLLCGCAGLLAVGLGACSRGGSAGTALAPVEADAKTSCALDGMLLADYPGPKGQLRYKDSEQTVWFCDATELLSTLIAPEQVRPVAAAWVQDMAQADWERPVGHWIAAQTATFVLGSRKHGSMGPTSAGFANVADAQAFATKNGGKVLAFAAIKAEDVDLSGGVRHDGRM</sequence>
<keyword evidence="2" id="KW-1185">Reference proteome</keyword>
<dbReference type="HOGENOM" id="CLU_096026_0_2_4"/>
<dbReference type="EMBL" id="AP012320">
    <property type="protein sequence ID" value="BAL95257.1"/>
    <property type="molecule type" value="Genomic_DNA"/>
</dbReference>
<reference evidence="1 2" key="1">
    <citation type="journal article" date="2012" name="J. Bacteriol.">
        <title>Complete genome sequence of phototrophic betaproteobacterium Rubrivivax gelatinosus IL144.</title>
        <authorList>
            <person name="Nagashima S."/>
            <person name="Kamimura A."/>
            <person name="Shimizu T."/>
            <person name="Nakamura-isaki S."/>
            <person name="Aono E."/>
            <person name="Sakamoto K."/>
            <person name="Ichikawa N."/>
            <person name="Nakazawa H."/>
            <person name="Sekine M."/>
            <person name="Yamazaki S."/>
            <person name="Fujita N."/>
            <person name="Shimada K."/>
            <person name="Hanada S."/>
            <person name="Nagashima K.V.P."/>
        </authorList>
    </citation>
    <scope>NUCLEOTIDE SEQUENCE [LARGE SCALE GENOMIC DNA]</scope>
    <source>
        <strain evidence="2">NBRC 100245 / IL144</strain>
    </source>
</reference>
<dbReference type="PANTHER" id="PTHR41247">
    <property type="entry name" value="HTH-TYPE TRANSCRIPTIONAL REPRESSOR YCNK"/>
    <property type="match status" value="1"/>
</dbReference>
<dbReference type="Proteomes" id="UP000007883">
    <property type="component" value="Chromosome"/>
</dbReference>
<proteinExistence type="predicted"/>
<protein>
    <submittedName>
        <fullName evidence="1">NosL family protein</fullName>
    </submittedName>
</protein>
<dbReference type="InterPro" id="IPR008719">
    <property type="entry name" value="N2O_reductase_NosL"/>
</dbReference>
<dbReference type="AlphaFoldDB" id="I0HQH0"/>
<evidence type="ECO:0000313" key="2">
    <source>
        <dbReference type="Proteomes" id="UP000007883"/>
    </source>
</evidence>
<dbReference type="STRING" id="983917.RGE_19160"/>
<accession>I0HQH0</accession>
<gene>
    <name evidence="1" type="primary">nosL</name>
    <name evidence="1" type="ordered locus">RGE_19160</name>
</gene>
<dbReference type="SUPFAM" id="SSF160387">
    <property type="entry name" value="NosL/MerB-like"/>
    <property type="match status" value="1"/>
</dbReference>
<organism evidence="1 2">
    <name type="scientific">Rubrivivax gelatinosus (strain NBRC 100245 / IL144)</name>
    <dbReference type="NCBI Taxonomy" id="983917"/>
    <lineage>
        <taxon>Bacteria</taxon>
        <taxon>Pseudomonadati</taxon>
        <taxon>Pseudomonadota</taxon>
        <taxon>Betaproteobacteria</taxon>
        <taxon>Burkholderiales</taxon>
        <taxon>Sphaerotilaceae</taxon>
        <taxon>Rubrivivax</taxon>
    </lineage>
</organism>
<dbReference type="RefSeq" id="WP_014428120.1">
    <property type="nucleotide sequence ID" value="NC_017075.1"/>
</dbReference>
<name>I0HQH0_RUBGI</name>
<dbReference type="PROSITE" id="PS51318">
    <property type="entry name" value="TAT"/>
    <property type="match status" value="1"/>
</dbReference>
<dbReference type="Pfam" id="PF05573">
    <property type="entry name" value="NosL"/>
    <property type="match status" value="1"/>
</dbReference>
<dbReference type="Gene3D" id="3.30.70.2050">
    <property type="match status" value="1"/>
</dbReference>